<evidence type="ECO:0000256" key="1">
    <source>
        <dbReference type="ARBA" id="ARBA00005417"/>
    </source>
</evidence>
<keyword evidence="3" id="KW-0547">Nucleotide-binding</keyword>
<evidence type="ECO:0000259" key="5">
    <source>
        <dbReference type="PROSITE" id="PS50893"/>
    </source>
</evidence>
<dbReference type="InterPro" id="IPR027417">
    <property type="entry name" value="P-loop_NTPase"/>
</dbReference>
<evidence type="ECO:0000313" key="8">
    <source>
        <dbReference type="Proteomes" id="UP000198742"/>
    </source>
</evidence>
<dbReference type="GO" id="GO:0043190">
    <property type="term" value="C:ATP-binding cassette (ABC) transporter complex"/>
    <property type="evidence" value="ECO:0007669"/>
    <property type="project" value="TreeGrafter"/>
</dbReference>
<dbReference type="InterPro" id="IPR003439">
    <property type="entry name" value="ABC_transporter-like_ATP-bd"/>
</dbReference>
<feature type="domain" description="ABC transporter" evidence="5">
    <location>
        <begin position="4"/>
        <end position="229"/>
    </location>
</feature>
<keyword evidence="8" id="KW-1185">Reference proteome</keyword>
<dbReference type="Proteomes" id="UP000198742">
    <property type="component" value="Unassembled WGS sequence"/>
</dbReference>
<dbReference type="GO" id="GO:0016887">
    <property type="term" value="F:ATP hydrolysis activity"/>
    <property type="evidence" value="ECO:0007669"/>
    <property type="project" value="InterPro"/>
</dbReference>
<dbReference type="CDD" id="cd03225">
    <property type="entry name" value="ABC_cobalt_CbiO_domain1"/>
    <property type="match status" value="1"/>
</dbReference>
<dbReference type="GO" id="GO:0005524">
    <property type="term" value="F:ATP binding"/>
    <property type="evidence" value="ECO:0007669"/>
    <property type="project" value="UniProtKB-KW"/>
</dbReference>
<dbReference type="GO" id="GO:0042626">
    <property type="term" value="F:ATPase-coupled transmembrane transporter activity"/>
    <property type="evidence" value="ECO:0007669"/>
    <property type="project" value="TreeGrafter"/>
</dbReference>
<dbReference type="PROSITE" id="PS50893">
    <property type="entry name" value="ABC_TRANSPORTER_2"/>
    <property type="match status" value="1"/>
</dbReference>
<dbReference type="PANTHER" id="PTHR43553:SF24">
    <property type="entry name" value="ENERGY-COUPLING FACTOR TRANSPORTER ATP-BINDING PROTEIN ECFA1"/>
    <property type="match status" value="1"/>
</dbReference>
<proteinExistence type="inferred from homology"/>
<dbReference type="EMBL" id="FNRT01000001">
    <property type="protein sequence ID" value="SEB28557.1"/>
    <property type="molecule type" value="Genomic_DNA"/>
</dbReference>
<evidence type="ECO:0000256" key="3">
    <source>
        <dbReference type="ARBA" id="ARBA00022741"/>
    </source>
</evidence>
<evidence type="ECO:0000256" key="2">
    <source>
        <dbReference type="ARBA" id="ARBA00022448"/>
    </source>
</evidence>
<dbReference type="Gene3D" id="3.40.50.300">
    <property type="entry name" value="P-loop containing nucleotide triphosphate hydrolases"/>
    <property type="match status" value="1"/>
</dbReference>
<dbReference type="SMART" id="SM00382">
    <property type="entry name" value="AAA"/>
    <property type="match status" value="1"/>
</dbReference>
<dbReference type="SUPFAM" id="SSF52540">
    <property type="entry name" value="P-loop containing nucleoside triphosphate hydrolases"/>
    <property type="match status" value="1"/>
</dbReference>
<name>A0A1H4I382_9ACTN</name>
<dbReference type="RefSeq" id="WP_090967289.1">
    <property type="nucleotide sequence ID" value="NZ_FNRT01000001.1"/>
</dbReference>
<gene>
    <name evidence="6" type="ORF">SAMN04489844_0003</name>
    <name evidence="7" type="ORF">SAMN04489844_4430</name>
</gene>
<dbReference type="EMBL" id="FNRT01000002">
    <property type="protein sequence ID" value="SED44528.1"/>
    <property type="molecule type" value="Genomic_DNA"/>
</dbReference>
<reference evidence="6" key="1">
    <citation type="submission" date="2016-10" db="EMBL/GenBank/DDBJ databases">
        <authorList>
            <person name="de Groot N.N."/>
        </authorList>
    </citation>
    <scope>NUCLEOTIDE SEQUENCE [LARGE SCALE GENOMIC DNA]</scope>
    <source>
        <strain evidence="6">DSM 22017</strain>
    </source>
</reference>
<dbReference type="STRING" id="402596.SAMN04489844_0003"/>
<dbReference type="InterPro" id="IPR003593">
    <property type="entry name" value="AAA+_ATPase"/>
</dbReference>
<evidence type="ECO:0000313" key="6">
    <source>
        <dbReference type="EMBL" id="SEB28557.1"/>
    </source>
</evidence>
<evidence type="ECO:0000313" key="7">
    <source>
        <dbReference type="EMBL" id="SED44528.1"/>
    </source>
</evidence>
<protein>
    <submittedName>
        <fullName evidence="6">Biotin transport system ATP-binding protein</fullName>
    </submittedName>
</protein>
<dbReference type="Pfam" id="PF00005">
    <property type="entry name" value="ABC_tran"/>
    <property type="match status" value="1"/>
</dbReference>
<dbReference type="PANTHER" id="PTHR43553">
    <property type="entry name" value="HEAVY METAL TRANSPORTER"/>
    <property type="match status" value="1"/>
</dbReference>
<keyword evidence="2" id="KW-0813">Transport</keyword>
<reference evidence="8" key="2">
    <citation type="submission" date="2016-10" db="EMBL/GenBank/DDBJ databases">
        <authorList>
            <person name="Varghese N."/>
            <person name="Submissions S."/>
        </authorList>
    </citation>
    <scope>NUCLEOTIDE SEQUENCE [LARGE SCALE GENOMIC DNA]</scope>
    <source>
        <strain evidence="8">DSM 22017</strain>
    </source>
</reference>
<dbReference type="InterPro" id="IPR050095">
    <property type="entry name" value="ECF_ABC_transporter_ATP-bd"/>
</dbReference>
<sequence>MSEIRLEQVTVTVPTHDGTREILHETTLHLTERRVALIGPNGSGKSTLARLVNGLVPATTGRVLVDGLDVAREGRDVRRRVGFMFTDPAAQLVMPTAREDVALSLRRQVKDKADRLARADRVLADHGLEGFGDRSVHALSGGEGQLLALAGVLATEPSILVADEPTTLLDLGNSRRIGELLLGLSQQVVVVTHDLELAARCDRALLVRHGRVELDGDPADVVEHYRRSA</sequence>
<comment type="similarity">
    <text evidence="1">Belongs to the ABC transporter superfamily.</text>
</comment>
<evidence type="ECO:0000256" key="4">
    <source>
        <dbReference type="ARBA" id="ARBA00022840"/>
    </source>
</evidence>
<dbReference type="AlphaFoldDB" id="A0A1H4I382"/>
<organism evidence="6 8">
    <name type="scientific">Nocardioides exalbidus</name>
    <dbReference type="NCBI Taxonomy" id="402596"/>
    <lineage>
        <taxon>Bacteria</taxon>
        <taxon>Bacillati</taxon>
        <taxon>Actinomycetota</taxon>
        <taxon>Actinomycetes</taxon>
        <taxon>Propionibacteriales</taxon>
        <taxon>Nocardioidaceae</taxon>
        <taxon>Nocardioides</taxon>
    </lineage>
</organism>
<dbReference type="InterPro" id="IPR015856">
    <property type="entry name" value="ABC_transpr_CbiO/EcfA_su"/>
</dbReference>
<dbReference type="OrthoDB" id="9806471at2"/>
<keyword evidence="4 6" id="KW-0067">ATP-binding</keyword>
<accession>A0A1H4I382</accession>